<dbReference type="GO" id="GO:0005886">
    <property type="term" value="C:plasma membrane"/>
    <property type="evidence" value="ECO:0007669"/>
    <property type="project" value="UniProtKB-SubCell"/>
</dbReference>
<dbReference type="CDD" id="cd08680">
    <property type="entry name" value="C2_Kibra"/>
    <property type="match status" value="1"/>
</dbReference>
<dbReference type="GO" id="GO:0060090">
    <property type="term" value="F:molecular adaptor activity"/>
    <property type="evidence" value="ECO:0007669"/>
    <property type="project" value="TreeGrafter"/>
</dbReference>
<dbReference type="SMART" id="SM00239">
    <property type="entry name" value="C2"/>
    <property type="match status" value="1"/>
</dbReference>
<feature type="domain" description="C2" evidence="7">
    <location>
        <begin position="474"/>
        <end position="596"/>
    </location>
</feature>
<comment type="subcellular location">
    <subcellularLocation>
        <location evidence="1">Cell membrane</location>
    </subcellularLocation>
</comment>
<accession>A0AAV1ZHR3</accession>
<gene>
    <name evidence="8" type="ORF">LARSCL_LOCUS5647</name>
</gene>
<keyword evidence="4" id="KW-0472">Membrane</keyword>
<comment type="caution">
    <text evidence="8">The sequence shown here is derived from an EMBL/GenBank/DDBJ whole genome shotgun (WGS) entry which is preliminary data.</text>
</comment>
<dbReference type="PROSITE" id="PS50004">
    <property type="entry name" value="C2"/>
    <property type="match status" value="1"/>
</dbReference>
<evidence type="ECO:0000313" key="9">
    <source>
        <dbReference type="Proteomes" id="UP001497382"/>
    </source>
</evidence>
<dbReference type="Proteomes" id="UP001497382">
    <property type="component" value="Unassembled WGS sequence"/>
</dbReference>
<dbReference type="InterPro" id="IPR051105">
    <property type="entry name" value="WWC/KIBRA_Hippo_Reg"/>
</dbReference>
<dbReference type="InterPro" id="IPR035892">
    <property type="entry name" value="C2_domain_sf"/>
</dbReference>
<evidence type="ECO:0000256" key="5">
    <source>
        <dbReference type="SAM" id="Coils"/>
    </source>
</evidence>
<evidence type="ECO:0000256" key="1">
    <source>
        <dbReference type="ARBA" id="ARBA00004236"/>
    </source>
</evidence>
<feature type="compositionally biased region" description="Low complexity" evidence="6">
    <location>
        <begin position="310"/>
        <end position="325"/>
    </location>
</feature>
<feature type="coiled-coil region" evidence="5">
    <location>
        <begin position="832"/>
        <end position="866"/>
    </location>
</feature>
<name>A0AAV1ZHR3_9ARAC</name>
<feature type="coiled-coil region" evidence="5">
    <location>
        <begin position="156"/>
        <end position="183"/>
    </location>
</feature>
<dbReference type="GO" id="GO:0035330">
    <property type="term" value="P:regulation of hippo signaling"/>
    <property type="evidence" value="ECO:0007669"/>
    <property type="project" value="TreeGrafter"/>
</dbReference>
<keyword evidence="3" id="KW-0677">Repeat</keyword>
<dbReference type="AlphaFoldDB" id="A0AAV1ZHR3"/>
<keyword evidence="2" id="KW-1003">Cell membrane</keyword>
<dbReference type="GO" id="GO:0046621">
    <property type="term" value="P:negative regulation of organ growth"/>
    <property type="evidence" value="ECO:0007669"/>
    <property type="project" value="TreeGrafter"/>
</dbReference>
<dbReference type="SUPFAM" id="SSF49562">
    <property type="entry name" value="C2 domain (Calcium/lipid-binding domain, CaLB)"/>
    <property type="match status" value="1"/>
</dbReference>
<dbReference type="InterPro" id="IPR057747">
    <property type="entry name" value="WWC1_hairpin"/>
</dbReference>
<reference evidence="8 9" key="1">
    <citation type="submission" date="2024-04" db="EMBL/GenBank/DDBJ databases">
        <authorList>
            <person name="Rising A."/>
            <person name="Reimegard J."/>
            <person name="Sonavane S."/>
            <person name="Akerstrom W."/>
            <person name="Nylinder S."/>
            <person name="Hedman E."/>
            <person name="Kallberg Y."/>
        </authorList>
    </citation>
    <scope>NUCLEOTIDE SEQUENCE [LARGE SCALE GENOMIC DNA]</scope>
</reference>
<protein>
    <recommendedName>
        <fullName evidence="7">C2 domain-containing protein</fullName>
    </recommendedName>
</protein>
<organism evidence="8 9">
    <name type="scientific">Larinioides sclopetarius</name>
    <dbReference type="NCBI Taxonomy" id="280406"/>
    <lineage>
        <taxon>Eukaryota</taxon>
        <taxon>Metazoa</taxon>
        <taxon>Ecdysozoa</taxon>
        <taxon>Arthropoda</taxon>
        <taxon>Chelicerata</taxon>
        <taxon>Arachnida</taxon>
        <taxon>Araneae</taxon>
        <taxon>Araneomorphae</taxon>
        <taxon>Entelegynae</taxon>
        <taxon>Araneoidea</taxon>
        <taxon>Araneidae</taxon>
        <taxon>Larinioides</taxon>
    </lineage>
</organism>
<dbReference type="GO" id="GO:0006355">
    <property type="term" value="P:regulation of DNA-templated transcription"/>
    <property type="evidence" value="ECO:0007669"/>
    <property type="project" value="TreeGrafter"/>
</dbReference>
<feature type="region of interest" description="Disordered" evidence="6">
    <location>
        <begin position="291"/>
        <end position="338"/>
    </location>
</feature>
<keyword evidence="5" id="KW-0175">Coiled coil</keyword>
<dbReference type="Pfam" id="PF00168">
    <property type="entry name" value="C2"/>
    <property type="match status" value="1"/>
</dbReference>
<dbReference type="GO" id="GO:0016477">
    <property type="term" value="P:cell migration"/>
    <property type="evidence" value="ECO:0007669"/>
    <property type="project" value="TreeGrafter"/>
</dbReference>
<dbReference type="Pfam" id="PF25802">
    <property type="entry name" value="WWC1"/>
    <property type="match status" value="1"/>
</dbReference>
<dbReference type="Gene3D" id="2.60.40.150">
    <property type="entry name" value="C2 domain"/>
    <property type="match status" value="1"/>
</dbReference>
<dbReference type="GO" id="GO:0005737">
    <property type="term" value="C:cytoplasm"/>
    <property type="evidence" value="ECO:0007669"/>
    <property type="project" value="TreeGrafter"/>
</dbReference>
<sequence length="926" mass="102924">MSLCSSGSAASSTSSCTTKFDPDLLKADVALAKDRVARLKRELEQIRTEMYYKEQGLEALSQVDQQFSGQTTCYTLAEAQAIMEELRNIQKSLSSGEKEKAELMQSLSRLKDDLSRLQPSSPDASTMNIPLEKFSTASQTDLSGEFAPIGARLAEMARMRLQYDEARKEVHRIQQDLTDLEEKMSPGQSESDKDRLKLHEQKNLLLLQLRDSMRVTMSLESQLKSLSASTLSVSSSSSLGSLSTGSLSASSKGSLSSLSFTDIYGLPQCSVDPTLQDLHKRVGHLIQGSSQVNAPSFEDPASTSLSVGHSVPSLSPRSSLSSISPPVSPYEYGPPPSYEQTHLERLQRQLPSSIEEQLSDLKLSPCAPECLRTEQNVFNDQKLRSSGMFLVGEQNINLRSFGESSNETHSNPPLSPICELGSDDLQPCTYSSSNNRSVSAAVSDESVAGDSGVFEASNKRLAEDRFGLSELNLETAQVQVKLRYSIEDGLLHVGIERARNLTALSVPEYYKVCIKVALLPISSDELGTFTTSPLENLNKPTIGETFRFNVPLGKLCTKTLQVNIWSVGSNTEEECLGSSQVSLADFCPENTVTKWYNVLSFRFMQPDPLPEKCHKRKDNDVRSDVAEQLHTKTFMFKEESSDESTIISSQTSTLTRNQGSEMVECGVIGDDDLESGDDDDEDEDDDDENEAGAIEDLQTCIDCEAERLVTEVTTASSVELCDKETNTECVFLPEKALKKRSDEATKSAAIKRSQTFSPSAAVNKHQYICRLNRSDSDSSMPLYRRGGPFQRNSLERRSLRWKKPPVACSKHRTSNYVKSNTVRTSLDLALDLQAFQRRLSQQQEEINRLKELKRRLEESKTKGECDVPQWVSENESLQQILAGVSKGVTKPNSEDKKIEKLLKKTSREIYKLRKSRKKQPDITSFR</sequence>
<dbReference type="EMBL" id="CAXIEN010000052">
    <property type="protein sequence ID" value="CAL1271094.1"/>
    <property type="molecule type" value="Genomic_DNA"/>
</dbReference>
<feature type="compositionally biased region" description="Acidic residues" evidence="6">
    <location>
        <begin position="669"/>
        <end position="689"/>
    </location>
</feature>
<evidence type="ECO:0000256" key="3">
    <source>
        <dbReference type="ARBA" id="ARBA00022737"/>
    </source>
</evidence>
<evidence type="ECO:0000256" key="6">
    <source>
        <dbReference type="SAM" id="MobiDB-lite"/>
    </source>
</evidence>
<feature type="region of interest" description="Disordered" evidence="6">
    <location>
        <begin position="668"/>
        <end position="689"/>
    </location>
</feature>
<keyword evidence="9" id="KW-1185">Reference proteome</keyword>
<evidence type="ECO:0000256" key="2">
    <source>
        <dbReference type="ARBA" id="ARBA00022475"/>
    </source>
</evidence>
<feature type="compositionally biased region" description="Pro residues" evidence="6">
    <location>
        <begin position="326"/>
        <end position="337"/>
    </location>
</feature>
<evidence type="ECO:0000259" key="7">
    <source>
        <dbReference type="PROSITE" id="PS50004"/>
    </source>
</evidence>
<dbReference type="PANTHER" id="PTHR14791">
    <property type="entry name" value="BOMB/KIRA PROTEINS"/>
    <property type="match status" value="1"/>
</dbReference>
<dbReference type="PANTHER" id="PTHR14791:SF29">
    <property type="entry name" value="PROTEIN KIBRA"/>
    <property type="match status" value="1"/>
</dbReference>
<evidence type="ECO:0000256" key="4">
    <source>
        <dbReference type="ARBA" id="ARBA00023136"/>
    </source>
</evidence>
<evidence type="ECO:0000313" key="8">
    <source>
        <dbReference type="EMBL" id="CAL1271094.1"/>
    </source>
</evidence>
<dbReference type="InterPro" id="IPR000008">
    <property type="entry name" value="C2_dom"/>
</dbReference>
<dbReference type="GO" id="GO:0019900">
    <property type="term" value="F:kinase binding"/>
    <property type="evidence" value="ECO:0007669"/>
    <property type="project" value="TreeGrafter"/>
</dbReference>
<dbReference type="InterPro" id="IPR037771">
    <property type="entry name" value="C2_WWC"/>
</dbReference>
<proteinExistence type="predicted"/>